<dbReference type="EMBL" id="CP021744">
    <property type="protein sequence ID" value="ARZ72558.1"/>
    <property type="molecule type" value="Genomic_DNA"/>
</dbReference>
<evidence type="ECO:0000313" key="2">
    <source>
        <dbReference type="Proteomes" id="UP000195755"/>
    </source>
</evidence>
<dbReference type="KEGG" id="salj:SMD11_6982"/>
<dbReference type="AlphaFoldDB" id="A0A1Z2LEA6"/>
<dbReference type="Proteomes" id="UP000195755">
    <property type="component" value="Chromosome"/>
</dbReference>
<reference evidence="1 2" key="1">
    <citation type="submission" date="2017-06" db="EMBL/GenBank/DDBJ databases">
        <title>Streptomyces albireticuli Genome sequencing and assembly.</title>
        <authorList>
            <person name="Wang Y."/>
            <person name="Du B."/>
            <person name="Ding Y."/>
            <person name="Liu H."/>
            <person name="Hou Q."/>
            <person name="Liu K."/>
            <person name="Yao L."/>
            <person name="Wang C."/>
        </authorList>
    </citation>
    <scope>NUCLEOTIDE SEQUENCE [LARGE SCALE GENOMIC DNA]</scope>
    <source>
        <strain evidence="1 2">MDJK11</strain>
    </source>
</reference>
<protein>
    <submittedName>
        <fullName evidence="1">Uncharacterized protein</fullName>
    </submittedName>
</protein>
<proteinExistence type="predicted"/>
<organism evidence="1 2">
    <name type="scientific">Streptomyces albireticuli</name>
    <dbReference type="NCBI Taxonomy" id="1940"/>
    <lineage>
        <taxon>Bacteria</taxon>
        <taxon>Bacillati</taxon>
        <taxon>Actinomycetota</taxon>
        <taxon>Actinomycetes</taxon>
        <taxon>Kitasatosporales</taxon>
        <taxon>Streptomycetaceae</taxon>
        <taxon>Streptomyces</taxon>
    </lineage>
</organism>
<gene>
    <name evidence="1" type="ORF">SMD11_6982</name>
</gene>
<name>A0A1Z2LEA6_9ACTN</name>
<evidence type="ECO:0000313" key="1">
    <source>
        <dbReference type="EMBL" id="ARZ72558.1"/>
    </source>
</evidence>
<accession>A0A1Z2LEA6</accession>
<sequence>MGLQVGEVGDIGGEVFAAQAAEPQRAGVAAGGDVGRFAADPVRGGDLADRAADVLGVQQALRGAPDPVAVPVELEGGDPVDGFAAPLGADA</sequence>